<keyword evidence="1" id="KW-0472">Membrane</keyword>
<accession>A0A914CMY2</accession>
<proteinExistence type="predicted"/>
<sequence>MFHGIFMENGSDHLNIGYAGTPIATGTACFDVFVICNGSFCIVVWCSMKIYKDLKVKMAMVSAKTREMQSQLTRVMIAQVRCHFQPIKEVFRQ</sequence>
<keyword evidence="2" id="KW-1185">Reference proteome</keyword>
<dbReference type="WBParaSite" id="ACRNAN_scaffold12114.g29225.t1">
    <property type="protein sequence ID" value="ACRNAN_scaffold12114.g29225.t1"/>
    <property type="gene ID" value="ACRNAN_scaffold12114.g29225"/>
</dbReference>
<reference evidence="3" key="1">
    <citation type="submission" date="2022-11" db="UniProtKB">
        <authorList>
            <consortium name="WormBaseParasite"/>
        </authorList>
    </citation>
    <scope>IDENTIFICATION</scope>
</reference>
<keyword evidence="1" id="KW-0812">Transmembrane</keyword>
<evidence type="ECO:0000313" key="3">
    <source>
        <dbReference type="WBParaSite" id="ACRNAN_scaffold12114.g29225.t1"/>
    </source>
</evidence>
<keyword evidence="1" id="KW-1133">Transmembrane helix</keyword>
<evidence type="ECO:0000313" key="2">
    <source>
        <dbReference type="Proteomes" id="UP000887540"/>
    </source>
</evidence>
<dbReference type="InterPro" id="IPR019428">
    <property type="entry name" value="7TM_GPCR_serpentine_rcpt_Str"/>
</dbReference>
<dbReference type="AlphaFoldDB" id="A0A914CMY2"/>
<name>A0A914CMY2_9BILA</name>
<dbReference type="Pfam" id="PF10326">
    <property type="entry name" value="7TM_GPCR_Str"/>
    <property type="match status" value="1"/>
</dbReference>
<organism evidence="2 3">
    <name type="scientific">Acrobeloides nanus</name>
    <dbReference type="NCBI Taxonomy" id="290746"/>
    <lineage>
        <taxon>Eukaryota</taxon>
        <taxon>Metazoa</taxon>
        <taxon>Ecdysozoa</taxon>
        <taxon>Nematoda</taxon>
        <taxon>Chromadorea</taxon>
        <taxon>Rhabditida</taxon>
        <taxon>Tylenchina</taxon>
        <taxon>Cephalobomorpha</taxon>
        <taxon>Cephaloboidea</taxon>
        <taxon>Cephalobidae</taxon>
        <taxon>Acrobeloides</taxon>
    </lineage>
</organism>
<evidence type="ECO:0000256" key="1">
    <source>
        <dbReference type="SAM" id="Phobius"/>
    </source>
</evidence>
<feature type="transmembrane region" description="Helical" evidence="1">
    <location>
        <begin position="23"/>
        <end position="48"/>
    </location>
</feature>
<protein>
    <submittedName>
        <fullName evidence="3">Uncharacterized protein</fullName>
    </submittedName>
</protein>
<dbReference type="Proteomes" id="UP000887540">
    <property type="component" value="Unplaced"/>
</dbReference>